<proteinExistence type="predicted"/>
<evidence type="ECO:0000313" key="1">
    <source>
        <dbReference type="EMBL" id="VDI64373.1"/>
    </source>
</evidence>
<comment type="caution">
    <text evidence="1">The sequence shown here is derived from an EMBL/GenBank/DDBJ whole genome shotgun (WGS) entry which is preliminary data.</text>
</comment>
<reference evidence="1" key="1">
    <citation type="submission" date="2018-11" db="EMBL/GenBank/DDBJ databases">
        <authorList>
            <person name="Alioto T."/>
            <person name="Alioto T."/>
        </authorList>
    </citation>
    <scope>NUCLEOTIDE SEQUENCE</scope>
</reference>
<dbReference type="Proteomes" id="UP000596742">
    <property type="component" value="Unassembled WGS sequence"/>
</dbReference>
<dbReference type="AlphaFoldDB" id="A0A8B6GI08"/>
<evidence type="ECO:0000313" key="2">
    <source>
        <dbReference type="Proteomes" id="UP000596742"/>
    </source>
</evidence>
<gene>
    <name evidence="1" type="ORF">MGAL_10B054327</name>
</gene>
<organism evidence="1 2">
    <name type="scientific">Mytilus galloprovincialis</name>
    <name type="common">Mediterranean mussel</name>
    <dbReference type="NCBI Taxonomy" id="29158"/>
    <lineage>
        <taxon>Eukaryota</taxon>
        <taxon>Metazoa</taxon>
        <taxon>Spiralia</taxon>
        <taxon>Lophotrochozoa</taxon>
        <taxon>Mollusca</taxon>
        <taxon>Bivalvia</taxon>
        <taxon>Autobranchia</taxon>
        <taxon>Pteriomorphia</taxon>
        <taxon>Mytilida</taxon>
        <taxon>Mytiloidea</taxon>
        <taxon>Mytilidae</taxon>
        <taxon>Mytilinae</taxon>
        <taxon>Mytilus</taxon>
    </lineage>
</organism>
<name>A0A8B6GI08_MYTGA</name>
<keyword evidence="2" id="KW-1185">Reference proteome</keyword>
<accession>A0A8B6GI08</accession>
<protein>
    <submittedName>
        <fullName evidence="1">Uncharacterized protein</fullName>
    </submittedName>
</protein>
<dbReference type="EMBL" id="UYJE01008499">
    <property type="protein sequence ID" value="VDI64373.1"/>
    <property type="molecule type" value="Genomic_DNA"/>
</dbReference>
<sequence length="61" mass="7105">MPPKRLSRNLQGRSFRMLAASSDFRKYSFFQRTIKYWNTLPSGVVSEPSVENFYASVTKLI</sequence>